<proteinExistence type="predicted"/>
<dbReference type="PROSITE" id="PS51257">
    <property type="entry name" value="PROKAR_LIPOPROTEIN"/>
    <property type="match status" value="1"/>
</dbReference>
<sequence>MKRSLFAVMFLVMILAGCSGSYMKGYVQPQGIASEARHAAVLPLVNLTTTPNAGRMVGDLLSTELYSSTKFDLMESTDMLKRVKGEDDDLEFVMEDVVAQKVGTRLGVDTIIYGSVSEYQYKRGVNQSPTVGINLRMIDVSSGKVLWASSVSKSGGCFFGCTESLNSVAQEALTEMVASMASVPAQ</sequence>
<dbReference type="AlphaFoldDB" id="A0A1G9F272"/>
<gene>
    <name evidence="1" type="ORF">SAMN05660337_1353</name>
</gene>
<accession>A0A1G9F272</accession>
<evidence type="ECO:0000313" key="1">
    <source>
        <dbReference type="EMBL" id="SDK82472.1"/>
    </source>
</evidence>
<protein>
    <submittedName>
        <fullName evidence="1">Curli production assembly/transport component CsgG</fullName>
    </submittedName>
</protein>
<organism evidence="1 2">
    <name type="scientific">Maridesulfovibrio ferrireducens</name>
    <dbReference type="NCBI Taxonomy" id="246191"/>
    <lineage>
        <taxon>Bacteria</taxon>
        <taxon>Pseudomonadati</taxon>
        <taxon>Thermodesulfobacteriota</taxon>
        <taxon>Desulfovibrionia</taxon>
        <taxon>Desulfovibrionales</taxon>
        <taxon>Desulfovibrionaceae</taxon>
        <taxon>Maridesulfovibrio</taxon>
    </lineage>
</organism>
<dbReference type="InterPro" id="IPR005534">
    <property type="entry name" value="Curli_assmbl/transp-comp_CsgG"/>
</dbReference>
<dbReference type="RefSeq" id="WP_092159508.1">
    <property type="nucleotide sequence ID" value="NZ_FNGA01000002.1"/>
</dbReference>
<dbReference type="STRING" id="246191.SAMN05660337_1353"/>
<reference evidence="2" key="1">
    <citation type="submission" date="2016-10" db="EMBL/GenBank/DDBJ databases">
        <authorList>
            <person name="Varghese N."/>
            <person name="Submissions S."/>
        </authorList>
    </citation>
    <scope>NUCLEOTIDE SEQUENCE [LARGE SCALE GENOMIC DNA]</scope>
    <source>
        <strain evidence="2">DSM 16995</strain>
    </source>
</reference>
<dbReference type="Gene3D" id="3.40.50.10610">
    <property type="entry name" value="ABC-type transport auxiliary lipoprotein component"/>
    <property type="match status" value="1"/>
</dbReference>
<name>A0A1G9F272_9BACT</name>
<dbReference type="OrthoDB" id="5452175at2"/>
<dbReference type="GO" id="GO:0030288">
    <property type="term" value="C:outer membrane-bounded periplasmic space"/>
    <property type="evidence" value="ECO:0007669"/>
    <property type="project" value="InterPro"/>
</dbReference>
<dbReference type="Pfam" id="PF03783">
    <property type="entry name" value="CsgG"/>
    <property type="match status" value="1"/>
</dbReference>
<evidence type="ECO:0000313" key="2">
    <source>
        <dbReference type="Proteomes" id="UP000199053"/>
    </source>
</evidence>
<dbReference type="EMBL" id="FNGA01000002">
    <property type="protein sequence ID" value="SDK82472.1"/>
    <property type="molecule type" value="Genomic_DNA"/>
</dbReference>
<keyword evidence="2" id="KW-1185">Reference proteome</keyword>
<dbReference type="Proteomes" id="UP000199053">
    <property type="component" value="Unassembled WGS sequence"/>
</dbReference>